<dbReference type="InterPro" id="IPR036661">
    <property type="entry name" value="Luciferase-like_sf"/>
</dbReference>
<organism evidence="3 4">
    <name type="scientific">Microbacterium terregens</name>
    <dbReference type="NCBI Taxonomy" id="69363"/>
    <lineage>
        <taxon>Bacteria</taxon>
        <taxon>Bacillati</taxon>
        <taxon>Actinomycetota</taxon>
        <taxon>Actinomycetes</taxon>
        <taxon>Micrococcales</taxon>
        <taxon>Microbacteriaceae</taxon>
        <taxon>Microbacterium</taxon>
    </lineage>
</organism>
<comment type="caution">
    <text evidence="3">The sequence shown here is derived from an EMBL/GenBank/DDBJ whole genome shotgun (WGS) entry which is preliminary data.</text>
</comment>
<dbReference type="Proteomes" id="UP001589611">
    <property type="component" value="Unassembled WGS sequence"/>
</dbReference>
<keyword evidence="1" id="KW-0560">Oxidoreductase</keyword>
<protein>
    <submittedName>
        <fullName evidence="3">LLM class flavin-dependent oxidoreductase</fullName>
    </submittedName>
</protein>
<name>A0ABV5SXF7_9MICO</name>
<keyword evidence="4" id="KW-1185">Reference proteome</keyword>
<dbReference type="InterPro" id="IPR050564">
    <property type="entry name" value="F420-G6PD/mer"/>
</dbReference>
<reference evidence="3 4" key="1">
    <citation type="submission" date="2024-09" db="EMBL/GenBank/DDBJ databases">
        <authorList>
            <person name="Sun Q."/>
            <person name="Mori K."/>
        </authorList>
    </citation>
    <scope>NUCLEOTIDE SEQUENCE [LARGE SCALE GENOMIC DNA]</scope>
    <source>
        <strain evidence="3 4">JCM 1342</strain>
    </source>
</reference>
<dbReference type="InterPro" id="IPR011251">
    <property type="entry name" value="Luciferase-like_dom"/>
</dbReference>
<evidence type="ECO:0000313" key="3">
    <source>
        <dbReference type="EMBL" id="MFB9645044.1"/>
    </source>
</evidence>
<dbReference type="CDD" id="cd01097">
    <property type="entry name" value="Tetrahydromethanopterin_reductase"/>
    <property type="match status" value="1"/>
</dbReference>
<evidence type="ECO:0000313" key="4">
    <source>
        <dbReference type="Proteomes" id="UP001589611"/>
    </source>
</evidence>
<evidence type="ECO:0000259" key="2">
    <source>
        <dbReference type="Pfam" id="PF00296"/>
    </source>
</evidence>
<dbReference type="Pfam" id="PF00296">
    <property type="entry name" value="Bac_luciferase"/>
    <property type="match status" value="1"/>
</dbReference>
<sequence>MRRVGAIFTPSFPPEALRDAAQTADESGVPELWLWEDCFRESAFATASAVLAWTTRMRVGIGVAPIPLRNVAATAMEIATIERLFPGRLIPGVGHGVLEWMGQVGARAASPLTLMREYVPALRALLAGEEVSATGRYVSLDRVRLNWPPVQPPGVVVSGEGPKTVRLTGEVGDGTVLPAGSTPDRVARTLALAREGRAGAGRDGSHELIVFVSTGFGGAAARARLAEELGRAAGTVDPALMVVGDAVDVTSAIDPFFTAGATTVVLQPPEGETDLTGFMQNVGAVARLIDAG</sequence>
<dbReference type="PANTHER" id="PTHR43244:SF1">
    <property type="entry name" value="5,10-METHYLENETETRAHYDROMETHANOPTERIN REDUCTASE"/>
    <property type="match status" value="1"/>
</dbReference>
<dbReference type="SUPFAM" id="SSF51679">
    <property type="entry name" value="Bacterial luciferase-like"/>
    <property type="match status" value="1"/>
</dbReference>
<proteinExistence type="predicted"/>
<dbReference type="RefSeq" id="WP_344713916.1">
    <property type="nucleotide sequence ID" value="NZ_BAAAWH010000001.1"/>
</dbReference>
<dbReference type="EMBL" id="JBHMBE010000002">
    <property type="protein sequence ID" value="MFB9645044.1"/>
    <property type="molecule type" value="Genomic_DNA"/>
</dbReference>
<dbReference type="PANTHER" id="PTHR43244">
    <property type="match status" value="1"/>
</dbReference>
<feature type="domain" description="Luciferase-like" evidence="2">
    <location>
        <begin position="10"/>
        <end position="214"/>
    </location>
</feature>
<gene>
    <name evidence="3" type="ORF">ACFFPJ_04450</name>
</gene>
<accession>A0ABV5SXF7</accession>
<dbReference type="Gene3D" id="3.20.20.30">
    <property type="entry name" value="Luciferase-like domain"/>
    <property type="match status" value="1"/>
</dbReference>
<evidence type="ECO:0000256" key="1">
    <source>
        <dbReference type="ARBA" id="ARBA00023002"/>
    </source>
</evidence>